<comment type="caution">
    <text evidence="1">The sequence shown here is derived from an EMBL/GenBank/DDBJ whole genome shotgun (WGS) entry which is preliminary data.</text>
</comment>
<proteinExistence type="predicted"/>
<name>A0ACC0HJN8_9ERIC</name>
<accession>A0ACC0HJN8</accession>
<evidence type="ECO:0000313" key="1">
    <source>
        <dbReference type="EMBL" id="KAI8013430.1"/>
    </source>
</evidence>
<gene>
    <name evidence="1" type="ORF">LOK49_LG05G03708</name>
</gene>
<evidence type="ECO:0000313" key="2">
    <source>
        <dbReference type="Proteomes" id="UP001060215"/>
    </source>
</evidence>
<organism evidence="1 2">
    <name type="scientific">Camellia lanceoleosa</name>
    <dbReference type="NCBI Taxonomy" id="1840588"/>
    <lineage>
        <taxon>Eukaryota</taxon>
        <taxon>Viridiplantae</taxon>
        <taxon>Streptophyta</taxon>
        <taxon>Embryophyta</taxon>
        <taxon>Tracheophyta</taxon>
        <taxon>Spermatophyta</taxon>
        <taxon>Magnoliopsida</taxon>
        <taxon>eudicotyledons</taxon>
        <taxon>Gunneridae</taxon>
        <taxon>Pentapetalae</taxon>
        <taxon>asterids</taxon>
        <taxon>Ericales</taxon>
        <taxon>Theaceae</taxon>
        <taxon>Camellia</taxon>
    </lineage>
</organism>
<keyword evidence="2" id="KW-1185">Reference proteome</keyword>
<reference evidence="1 2" key="1">
    <citation type="journal article" date="2022" name="Plant J.">
        <title>Chromosome-level genome of Camellia lanceoleosa provides a valuable resource for understanding genome evolution and self-incompatibility.</title>
        <authorList>
            <person name="Gong W."/>
            <person name="Xiao S."/>
            <person name="Wang L."/>
            <person name="Liao Z."/>
            <person name="Chang Y."/>
            <person name="Mo W."/>
            <person name="Hu G."/>
            <person name="Li W."/>
            <person name="Zhao G."/>
            <person name="Zhu H."/>
            <person name="Hu X."/>
            <person name="Ji K."/>
            <person name="Xiang X."/>
            <person name="Song Q."/>
            <person name="Yuan D."/>
            <person name="Jin S."/>
            <person name="Zhang L."/>
        </authorList>
    </citation>
    <scope>NUCLEOTIDE SEQUENCE [LARGE SCALE GENOMIC DNA]</scope>
    <source>
        <strain evidence="1">SQ_2022a</strain>
    </source>
</reference>
<protein>
    <submittedName>
        <fullName evidence="1">Amino acid transporter AVT1C</fullName>
    </submittedName>
</protein>
<dbReference type="EMBL" id="CM045761">
    <property type="protein sequence ID" value="KAI8013430.1"/>
    <property type="molecule type" value="Genomic_DNA"/>
</dbReference>
<sequence>MNLTKVKMMGMIRFLPIIQMKTDNRAKLVLSTPPHGHKVTGLSIIFLCFALLSDTPEFLPFESKPLLSTLKDGQQPKQRRSSHSLLPLIPSRKSSVRKSVKISHELPVSQQSSYGQAVLNGLVMALIGSLLTMVVTLILPCACYLSILRGKVTCFQVWPRCNLHLYSFMLNITISVTYF</sequence>
<dbReference type="Proteomes" id="UP001060215">
    <property type="component" value="Chromosome 4"/>
</dbReference>